<reference evidence="3 4" key="1">
    <citation type="submission" date="2019-09" db="EMBL/GenBank/DDBJ databases">
        <authorList>
            <person name="Ou C."/>
        </authorList>
    </citation>
    <scope>NUCLEOTIDE SEQUENCE [LARGE SCALE GENOMIC DNA]</scope>
    <source>
        <strain evidence="3">S2</strain>
        <tissue evidence="3">Leaf</tissue>
    </source>
</reference>
<dbReference type="EMBL" id="SMOL01000157">
    <property type="protein sequence ID" value="KAB2626782.1"/>
    <property type="molecule type" value="Genomic_DNA"/>
</dbReference>
<accession>A0A5N5HFM1</accession>
<protein>
    <submittedName>
        <fullName evidence="3">Uncharacterized protein</fullName>
    </submittedName>
</protein>
<evidence type="ECO:0000256" key="1">
    <source>
        <dbReference type="SAM" id="MobiDB-lite"/>
    </source>
</evidence>
<gene>
    <name evidence="2" type="ORF">D8674_020400</name>
    <name evidence="3" type="ORF">D8674_020414</name>
</gene>
<evidence type="ECO:0000313" key="2">
    <source>
        <dbReference type="EMBL" id="KAB2626782.1"/>
    </source>
</evidence>
<name>A0A5N5HFM1_9ROSA</name>
<keyword evidence="4" id="KW-1185">Reference proteome</keyword>
<dbReference type="AlphaFoldDB" id="A0A5N5HFM1"/>
<dbReference type="EMBL" id="SMOL01000157">
    <property type="protein sequence ID" value="KAB2626796.1"/>
    <property type="molecule type" value="Genomic_DNA"/>
</dbReference>
<evidence type="ECO:0000313" key="4">
    <source>
        <dbReference type="Proteomes" id="UP000327157"/>
    </source>
</evidence>
<sequence length="106" mass="11893">MEAINWKNQLLLKTQGNIDEVDVGQEEKIVDALVLQEAAAEATMHKWVLVMLLRMLGTSLRWPPINKKPDPTPQESQAGKEVQQSDKQVLAKNLEELKAKRGHSAP</sequence>
<reference evidence="3 4" key="3">
    <citation type="submission" date="2019-11" db="EMBL/GenBank/DDBJ databases">
        <title>A de novo genome assembly of a pear dwarfing rootstock.</title>
        <authorList>
            <person name="Wang F."/>
            <person name="Wang J."/>
            <person name="Li S."/>
            <person name="Zhang Y."/>
            <person name="Fang M."/>
            <person name="Ma L."/>
            <person name="Zhao Y."/>
            <person name="Jiang S."/>
        </authorList>
    </citation>
    <scope>NUCLEOTIDE SEQUENCE [LARGE SCALE GENOMIC DNA]</scope>
    <source>
        <strain evidence="3">S2</strain>
        <tissue evidence="3">Leaf</tissue>
    </source>
</reference>
<feature type="region of interest" description="Disordered" evidence="1">
    <location>
        <begin position="62"/>
        <end position="86"/>
    </location>
</feature>
<reference evidence="4" key="2">
    <citation type="submission" date="2019-10" db="EMBL/GenBank/DDBJ databases">
        <title>A de novo genome assembly of a pear dwarfing rootstock.</title>
        <authorList>
            <person name="Wang F."/>
            <person name="Wang J."/>
            <person name="Li S."/>
            <person name="Zhang Y."/>
            <person name="Fang M."/>
            <person name="Ma L."/>
            <person name="Zhao Y."/>
            <person name="Jiang S."/>
        </authorList>
    </citation>
    <scope>NUCLEOTIDE SEQUENCE [LARGE SCALE GENOMIC DNA]</scope>
    <source>
        <strain evidence="2">S2</strain>
        <tissue evidence="2">Leaf</tissue>
    </source>
</reference>
<organism evidence="3 4">
    <name type="scientific">Pyrus ussuriensis x Pyrus communis</name>
    <dbReference type="NCBI Taxonomy" id="2448454"/>
    <lineage>
        <taxon>Eukaryota</taxon>
        <taxon>Viridiplantae</taxon>
        <taxon>Streptophyta</taxon>
        <taxon>Embryophyta</taxon>
        <taxon>Tracheophyta</taxon>
        <taxon>Spermatophyta</taxon>
        <taxon>Magnoliopsida</taxon>
        <taxon>eudicotyledons</taxon>
        <taxon>Gunneridae</taxon>
        <taxon>Pentapetalae</taxon>
        <taxon>rosids</taxon>
        <taxon>fabids</taxon>
        <taxon>Rosales</taxon>
        <taxon>Rosaceae</taxon>
        <taxon>Amygdaloideae</taxon>
        <taxon>Maleae</taxon>
        <taxon>Pyrus</taxon>
    </lineage>
</organism>
<comment type="caution">
    <text evidence="3">The sequence shown here is derived from an EMBL/GenBank/DDBJ whole genome shotgun (WGS) entry which is preliminary data.</text>
</comment>
<dbReference type="Proteomes" id="UP000327157">
    <property type="component" value="Chromosome 2"/>
</dbReference>
<evidence type="ECO:0000313" key="3">
    <source>
        <dbReference type="EMBL" id="KAB2626796.1"/>
    </source>
</evidence>
<proteinExistence type="predicted"/>